<dbReference type="SMART" id="SM00867">
    <property type="entry name" value="YceI"/>
    <property type="match status" value="1"/>
</dbReference>
<dbReference type="EMBL" id="BMFO01000008">
    <property type="protein sequence ID" value="GGF98719.1"/>
    <property type="molecule type" value="Genomic_DNA"/>
</dbReference>
<evidence type="ECO:0000259" key="1">
    <source>
        <dbReference type="SMART" id="SM00867"/>
    </source>
</evidence>
<dbReference type="SUPFAM" id="SSF101874">
    <property type="entry name" value="YceI-like"/>
    <property type="match status" value="1"/>
</dbReference>
<evidence type="ECO:0000313" key="2">
    <source>
        <dbReference type="EMBL" id="GGF98719.1"/>
    </source>
</evidence>
<reference evidence="2" key="1">
    <citation type="journal article" date="2014" name="Int. J. Syst. Evol. Microbiol.">
        <title>Complete genome sequence of Corynebacterium casei LMG S-19264T (=DSM 44701T), isolated from a smear-ripened cheese.</title>
        <authorList>
            <consortium name="US DOE Joint Genome Institute (JGI-PGF)"/>
            <person name="Walter F."/>
            <person name="Albersmeier A."/>
            <person name="Kalinowski J."/>
            <person name="Ruckert C."/>
        </authorList>
    </citation>
    <scope>NUCLEOTIDE SEQUENCE</scope>
    <source>
        <strain evidence="2">CGMCC 1.12726</strain>
    </source>
</reference>
<proteinExistence type="predicted"/>
<sequence>MAAWPCGVRAEAPVRPFDPTASQAEFEVRLRLPIRSHGQFGRIEGELRPAPEQRLTVDVRLPARELRMGGPPWVQTVTHSAQFLDSANHPDIVFHSQPFSPQVLVSGGDIRGQLSIRDIRREVVFRVEPSACRQPGVTCPIQAAGTLNRHDFGMDAYRWSLRDEVSFRFQLKFADE</sequence>
<dbReference type="PANTHER" id="PTHR34406:SF1">
    <property type="entry name" value="PROTEIN YCEI"/>
    <property type="match status" value="1"/>
</dbReference>
<dbReference type="InterPro" id="IPR007372">
    <property type="entry name" value="Lipid/polyisoprenoid-bd_YceI"/>
</dbReference>
<evidence type="ECO:0000313" key="3">
    <source>
        <dbReference type="Proteomes" id="UP000632858"/>
    </source>
</evidence>
<dbReference type="Proteomes" id="UP000632858">
    <property type="component" value="Unassembled WGS sequence"/>
</dbReference>
<protein>
    <recommendedName>
        <fullName evidence="1">Lipid/polyisoprenoid-binding YceI-like domain-containing protein</fullName>
    </recommendedName>
</protein>
<name>A0A917FQ11_9GAMM</name>
<accession>A0A917FQ11</accession>
<gene>
    <name evidence="2" type="ORF">GCM10010960_20410</name>
</gene>
<dbReference type="Pfam" id="PF04264">
    <property type="entry name" value="YceI"/>
    <property type="match status" value="1"/>
</dbReference>
<dbReference type="InterPro" id="IPR036761">
    <property type="entry name" value="TTHA0802/YceI-like_sf"/>
</dbReference>
<dbReference type="PANTHER" id="PTHR34406">
    <property type="entry name" value="PROTEIN YCEI"/>
    <property type="match status" value="1"/>
</dbReference>
<comment type="caution">
    <text evidence="2">The sequence shown here is derived from an EMBL/GenBank/DDBJ whole genome shotgun (WGS) entry which is preliminary data.</text>
</comment>
<reference evidence="2" key="2">
    <citation type="submission" date="2020-09" db="EMBL/GenBank/DDBJ databases">
        <authorList>
            <person name="Sun Q."/>
            <person name="Zhou Y."/>
        </authorList>
    </citation>
    <scope>NUCLEOTIDE SEQUENCE</scope>
    <source>
        <strain evidence="2">CGMCC 1.12726</strain>
    </source>
</reference>
<dbReference type="RefSeq" id="WP_188450307.1">
    <property type="nucleotide sequence ID" value="NZ_BMFO01000008.1"/>
</dbReference>
<dbReference type="Gene3D" id="2.40.128.110">
    <property type="entry name" value="Lipid/polyisoprenoid-binding, YceI-like"/>
    <property type="match status" value="1"/>
</dbReference>
<keyword evidence="3" id="KW-1185">Reference proteome</keyword>
<organism evidence="2 3">
    <name type="scientific">Arenimonas maotaiensis</name>
    <dbReference type="NCBI Taxonomy" id="1446479"/>
    <lineage>
        <taxon>Bacteria</taxon>
        <taxon>Pseudomonadati</taxon>
        <taxon>Pseudomonadota</taxon>
        <taxon>Gammaproteobacteria</taxon>
        <taxon>Lysobacterales</taxon>
        <taxon>Lysobacteraceae</taxon>
        <taxon>Arenimonas</taxon>
    </lineage>
</organism>
<dbReference type="AlphaFoldDB" id="A0A917FQ11"/>
<feature type="domain" description="Lipid/polyisoprenoid-binding YceI-like" evidence="1">
    <location>
        <begin position="14"/>
        <end position="174"/>
    </location>
</feature>